<dbReference type="GO" id="GO:0005737">
    <property type="term" value="C:cytoplasm"/>
    <property type="evidence" value="ECO:0007669"/>
    <property type="project" value="UniProtKB-SubCell"/>
</dbReference>
<dbReference type="PANTHER" id="PTHR11645:SF0">
    <property type="entry name" value="PYRROLINE-5-CARBOXYLATE REDUCTASE 3"/>
    <property type="match status" value="1"/>
</dbReference>
<dbReference type="SUPFAM" id="SSF51735">
    <property type="entry name" value="NAD(P)-binding Rossmann-fold domains"/>
    <property type="match status" value="1"/>
</dbReference>
<keyword evidence="7 8" id="KW-0560">Oxidoreductase</keyword>
<evidence type="ECO:0000256" key="8">
    <source>
        <dbReference type="HAMAP-Rule" id="MF_01925"/>
    </source>
</evidence>
<dbReference type="InterPro" id="IPR029036">
    <property type="entry name" value="P5CR_dimer"/>
</dbReference>
<name>A0A7C3GJV0_9BACT</name>
<feature type="binding site" evidence="10">
    <location>
        <position position="62"/>
    </location>
    <ligand>
        <name>NADPH</name>
        <dbReference type="ChEBI" id="CHEBI:57783"/>
    </ligand>
</feature>
<dbReference type="Pfam" id="PF03807">
    <property type="entry name" value="F420_oxidored"/>
    <property type="match status" value="1"/>
</dbReference>
<accession>A0A7C3GJV0</accession>
<dbReference type="UniPathway" id="UPA00098">
    <property type="reaction ID" value="UER00361"/>
</dbReference>
<evidence type="ECO:0000256" key="1">
    <source>
        <dbReference type="ARBA" id="ARBA00004496"/>
    </source>
</evidence>
<dbReference type="PIRSF" id="PIRSF000193">
    <property type="entry name" value="Pyrrol-5-carb_rd"/>
    <property type="match status" value="1"/>
</dbReference>
<evidence type="ECO:0000256" key="7">
    <source>
        <dbReference type="ARBA" id="ARBA00023002"/>
    </source>
</evidence>
<comment type="similarity">
    <text evidence="2 8">Belongs to the pyrroline-5-carboxylate reductase family.</text>
</comment>
<dbReference type="PANTHER" id="PTHR11645">
    <property type="entry name" value="PYRROLINE-5-CARBOXYLATE REDUCTASE"/>
    <property type="match status" value="1"/>
</dbReference>
<sequence length="275" mass="28879">MSKEVKRLKLGFIGGGRMAEALIKGLLASKKISPAAISVSVPSEGRREYLRTTYGVTTLFDNPEVVRKNPVVVLAVKPQVAPSVLKEVREAVKERGPLLLSVVAGLTLARMAELLGGYSRIIRIMPNTPALVLSGVSAICGGEEAREEDLELADQIFSLLGEVLRVPESLFDAVTGLSGSGPAYVFAFIEALVDGGVKEGLPREVAEKLAVGTVLGAAKLMRETGENPYALKAMVTSPGGTTIAGLKVLAERGFHGAVMEAVAAATRRSRELSGG</sequence>
<evidence type="ECO:0000256" key="6">
    <source>
        <dbReference type="ARBA" id="ARBA00022857"/>
    </source>
</evidence>
<feature type="binding site" evidence="10">
    <location>
        <begin position="75"/>
        <end position="78"/>
    </location>
    <ligand>
        <name>NADP(+)</name>
        <dbReference type="ChEBI" id="CHEBI:58349"/>
    </ligand>
</feature>
<feature type="domain" description="Pyrroline-5-carboxylate reductase dimerisation" evidence="12">
    <location>
        <begin position="168"/>
        <end position="272"/>
    </location>
</feature>
<evidence type="ECO:0000256" key="5">
    <source>
        <dbReference type="ARBA" id="ARBA00022650"/>
    </source>
</evidence>
<dbReference type="Gene3D" id="1.10.3730.10">
    <property type="entry name" value="ProC C-terminal domain-like"/>
    <property type="match status" value="1"/>
</dbReference>
<reference evidence="13" key="1">
    <citation type="journal article" date="2020" name="mSystems">
        <title>Genome- and Community-Level Interaction Insights into Carbon Utilization and Element Cycling Functions of Hydrothermarchaeota in Hydrothermal Sediment.</title>
        <authorList>
            <person name="Zhou Z."/>
            <person name="Liu Y."/>
            <person name="Xu W."/>
            <person name="Pan J."/>
            <person name="Luo Z.H."/>
            <person name="Li M."/>
        </authorList>
    </citation>
    <scope>NUCLEOTIDE SEQUENCE [LARGE SCALE GENOMIC DNA]</scope>
    <source>
        <strain evidence="13">HyVt-483</strain>
    </source>
</reference>
<dbReference type="GO" id="GO:0004735">
    <property type="term" value="F:pyrroline-5-carboxylate reductase activity"/>
    <property type="evidence" value="ECO:0007669"/>
    <property type="project" value="UniProtKB-UniRule"/>
</dbReference>
<organism evidence="13">
    <name type="scientific">Thermosulfurimonas dismutans</name>
    <dbReference type="NCBI Taxonomy" id="999894"/>
    <lineage>
        <taxon>Bacteria</taxon>
        <taxon>Pseudomonadati</taxon>
        <taxon>Thermodesulfobacteriota</taxon>
        <taxon>Thermodesulfobacteria</taxon>
        <taxon>Thermodesulfobacteriales</taxon>
        <taxon>Thermodesulfobacteriaceae</taxon>
        <taxon>Thermosulfurimonas</taxon>
    </lineage>
</organism>
<dbReference type="InterPro" id="IPR036291">
    <property type="entry name" value="NAD(P)-bd_dom_sf"/>
</dbReference>
<dbReference type="Gene3D" id="3.40.50.720">
    <property type="entry name" value="NAD(P)-binding Rossmann-like Domain"/>
    <property type="match status" value="1"/>
</dbReference>
<dbReference type="InterPro" id="IPR028939">
    <property type="entry name" value="P5C_Rdtase_cat_N"/>
</dbReference>
<evidence type="ECO:0000313" key="13">
    <source>
        <dbReference type="EMBL" id="HFC97301.1"/>
    </source>
</evidence>
<dbReference type="Proteomes" id="UP000886043">
    <property type="component" value="Unassembled WGS sequence"/>
</dbReference>
<dbReference type="SUPFAM" id="SSF48179">
    <property type="entry name" value="6-phosphogluconate dehydrogenase C-terminal domain-like"/>
    <property type="match status" value="1"/>
</dbReference>
<comment type="catalytic activity">
    <reaction evidence="8">
        <text>L-proline + NAD(+) = (S)-1-pyrroline-5-carboxylate + NADH + 2 H(+)</text>
        <dbReference type="Rhea" id="RHEA:14105"/>
        <dbReference type="ChEBI" id="CHEBI:15378"/>
        <dbReference type="ChEBI" id="CHEBI:17388"/>
        <dbReference type="ChEBI" id="CHEBI:57540"/>
        <dbReference type="ChEBI" id="CHEBI:57945"/>
        <dbReference type="ChEBI" id="CHEBI:60039"/>
        <dbReference type="EC" id="1.5.1.2"/>
    </reaction>
</comment>
<keyword evidence="4 8" id="KW-0028">Amino-acid biosynthesis</keyword>
<feature type="domain" description="Pyrroline-5-carboxylate reductase catalytic N-terminal" evidence="11">
    <location>
        <begin position="9"/>
        <end position="105"/>
    </location>
</feature>
<evidence type="ECO:0000256" key="9">
    <source>
        <dbReference type="NCBIfam" id="TIGR00112"/>
    </source>
</evidence>
<comment type="function">
    <text evidence="8">Catalyzes the reduction of 1-pyrroline-5-carboxylate (PCA) to L-proline.</text>
</comment>
<evidence type="ECO:0000259" key="11">
    <source>
        <dbReference type="Pfam" id="PF03807"/>
    </source>
</evidence>
<comment type="subcellular location">
    <subcellularLocation>
        <location evidence="1 8">Cytoplasm</location>
    </subcellularLocation>
</comment>
<keyword evidence="6 8" id="KW-0521">NADP</keyword>
<comment type="caution">
    <text evidence="13">The sequence shown here is derived from an EMBL/GenBank/DDBJ whole genome shotgun (WGS) entry which is preliminary data.</text>
</comment>
<dbReference type="GO" id="GO:0055129">
    <property type="term" value="P:L-proline biosynthetic process"/>
    <property type="evidence" value="ECO:0007669"/>
    <property type="project" value="UniProtKB-UniRule"/>
</dbReference>
<dbReference type="NCBIfam" id="TIGR00112">
    <property type="entry name" value="proC"/>
    <property type="match status" value="1"/>
</dbReference>
<evidence type="ECO:0000256" key="4">
    <source>
        <dbReference type="ARBA" id="ARBA00022605"/>
    </source>
</evidence>
<dbReference type="EC" id="1.5.1.2" evidence="8 9"/>
<dbReference type="InterPro" id="IPR008927">
    <property type="entry name" value="6-PGluconate_DH-like_C_sf"/>
</dbReference>
<proteinExistence type="inferred from homology"/>
<keyword evidence="3 8" id="KW-0963">Cytoplasm</keyword>
<dbReference type="AlphaFoldDB" id="A0A7C3GJV0"/>
<evidence type="ECO:0000256" key="2">
    <source>
        <dbReference type="ARBA" id="ARBA00005525"/>
    </source>
</evidence>
<comment type="pathway">
    <text evidence="8">Amino-acid biosynthesis; L-proline biosynthesis; L-proline from L-glutamate 5-semialdehyde: step 1/1.</text>
</comment>
<feature type="binding site" evidence="10">
    <location>
        <begin position="13"/>
        <end position="18"/>
    </location>
    <ligand>
        <name>NADP(+)</name>
        <dbReference type="ChEBI" id="CHEBI:58349"/>
    </ligand>
</feature>
<dbReference type="FunFam" id="1.10.3730.10:FF:000001">
    <property type="entry name" value="Pyrroline-5-carboxylate reductase"/>
    <property type="match status" value="1"/>
</dbReference>
<dbReference type="Pfam" id="PF14748">
    <property type="entry name" value="P5CR_dimer"/>
    <property type="match status" value="1"/>
</dbReference>
<comment type="catalytic activity">
    <reaction evidence="8">
        <text>L-proline + NADP(+) = (S)-1-pyrroline-5-carboxylate + NADPH + 2 H(+)</text>
        <dbReference type="Rhea" id="RHEA:14109"/>
        <dbReference type="ChEBI" id="CHEBI:15378"/>
        <dbReference type="ChEBI" id="CHEBI:17388"/>
        <dbReference type="ChEBI" id="CHEBI:57783"/>
        <dbReference type="ChEBI" id="CHEBI:58349"/>
        <dbReference type="ChEBI" id="CHEBI:60039"/>
        <dbReference type="EC" id="1.5.1.2"/>
    </reaction>
</comment>
<dbReference type="FunFam" id="3.40.50.720:FF:000190">
    <property type="entry name" value="Pyrroline-5-carboxylate reductase"/>
    <property type="match status" value="1"/>
</dbReference>
<protein>
    <recommendedName>
        <fullName evidence="8 9">Pyrroline-5-carboxylate reductase</fullName>
        <shortName evidence="8">P5C reductase</shortName>
        <shortName evidence="8">P5CR</shortName>
        <ecNumber evidence="8 9">1.5.1.2</ecNumber>
    </recommendedName>
    <alternativeName>
        <fullName evidence="8">PCA reductase</fullName>
    </alternativeName>
</protein>
<dbReference type="InterPro" id="IPR000304">
    <property type="entry name" value="Pyrroline-COOH_reductase"/>
</dbReference>
<evidence type="ECO:0000259" key="12">
    <source>
        <dbReference type="Pfam" id="PF14748"/>
    </source>
</evidence>
<dbReference type="HAMAP" id="MF_01925">
    <property type="entry name" value="P5C_reductase"/>
    <property type="match status" value="1"/>
</dbReference>
<evidence type="ECO:0000256" key="10">
    <source>
        <dbReference type="PIRSR" id="PIRSR000193-1"/>
    </source>
</evidence>
<evidence type="ECO:0000256" key="3">
    <source>
        <dbReference type="ARBA" id="ARBA00022490"/>
    </source>
</evidence>
<dbReference type="EMBL" id="DRMH01000022">
    <property type="protein sequence ID" value="HFC97301.1"/>
    <property type="molecule type" value="Genomic_DNA"/>
</dbReference>
<keyword evidence="5 8" id="KW-0641">Proline biosynthesis</keyword>
<gene>
    <name evidence="8 13" type="primary">proC</name>
    <name evidence="13" type="ORF">ENJ40_02420</name>
</gene>